<evidence type="ECO:0000313" key="3">
    <source>
        <dbReference type="Proteomes" id="UP000032417"/>
    </source>
</evidence>
<dbReference type="HOGENOM" id="CLU_121393_0_0_10"/>
<dbReference type="AlphaFoldDB" id="A0A098BZN7"/>
<feature type="chain" id="PRO_5001938756" description="Secreted protein" evidence="1">
    <location>
        <begin position="19"/>
        <end position="185"/>
    </location>
</feature>
<evidence type="ECO:0008006" key="4">
    <source>
        <dbReference type="Google" id="ProtNLM"/>
    </source>
</evidence>
<proteinExistence type="predicted"/>
<keyword evidence="1" id="KW-0732">Signal</keyword>
<evidence type="ECO:0000313" key="2">
    <source>
        <dbReference type="EMBL" id="CEA15628.1"/>
    </source>
</evidence>
<dbReference type="EMBL" id="LN515532">
    <property type="protein sequence ID" value="CEA15628.1"/>
    <property type="molecule type" value="Genomic_DNA"/>
</dbReference>
<name>A0A098BZN7_9BACT</name>
<dbReference type="KEGG" id="pbt:ING2E5B_0865"/>
<accession>A0A098BZN7</accession>
<keyword evidence="3" id="KW-1185">Reference proteome</keyword>
<dbReference type="Proteomes" id="UP000032417">
    <property type="component" value="Chromosome 1"/>
</dbReference>
<protein>
    <recommendedName>
        <fullName evidence="4">Secreted protein</fullName>
    </recommendedName>
</protein>
<organism evidence="2 3">
    <name type="scientific">Fermentimonas caenicola</name>
    <dbReference type="NCBI Taxonomy" id="1562970"/>
    <lineage>
        <taxon>Bacteria</taxon>
        <taxon>Pseudomonadati</taxon>
        <taxon>Bacteroidota</taxon>
        <taxon>Bacteroidia</taxon>
        <taxon>Bacteroidales</taxon>
        <taxon>Dysgonomonadaceae</taxon>
        <taxon>Fermentimonas</taxon>
    </lineage>
</organism>
<sequence>MRKLFLLISLTISLTSFGQETTDDLSKVFRINALSPGLEFELPISEKSTIAINPGIGIHGSYMHLEYDYLVSGVTYYISPFLDLSYKKIYNRSKRQVKGKNLNFNSGNYWGLRLLTNFKEIKSKNIYRIDDISFDFGPTWGIQRAYGKMHLLFDVGPVYYFDTKGNSGFFPIMLQLNLGFNAKKW</sequence>
<gene>
    <name evidence="2" type="ORF">ING2E5B_0865</name>
</gene>
<evidence type="ECO:0000256" key="1">
    <source>
        <dbReference type="SAM" id="SignalP"/>
    </source>
</evidence>
<feature type="signal peptide" evidence="1">
    <location>
        <begin position="1"/>
        <end position="18"/>
    </location>
</feature>
<reference evidence="2 3" key="1">
    <citation type="submission" date="2014-08" db="EMBL/GenBank/DDBJ databases">
        <authorList>
            <person name="Wibberg D."/>
        </authorList>
    </citation>
    <scope>NUCLEOTIDE SEQUENCE [LARGE SCALE GENOMIC DNA]</scope>
    <source>
        <strain evidence="3">ING2-E5B</strain>
    </source>
</reference>